<dbReference type="PANTHER" id="PTHR13316:SF0">
    <property type="entry name" value="ZINC FINGER CCHC DOMAIN-CONTAINING PROTEIN 8"/>
    <property type="match status" value="1"/>
</dbReference>
<keyword evidence="5" id="KW-0539">Nucleus</keyword>
<dbReference type="GO" id="GO:0071013">
    <property type="term" value="C:catalytic step 2 spliceosome"/>
    <property type="evidence" value="ECO:0007669"/>
    <property type="project" value="TreeGrafter"/>
</dbReference>
<proteinExistence type="predicted"/>
<dbReference type="EMBL" id="BTSY01000003">
    <property type="protein sequence ID" value="GMT19491.1"/>
    <property type="molecule type" value="Genomic_DNA"/>
</dbReference>
<gene>
    <name evidence="8" type="ORF">PFISCL1PPCAC_10788</name>
</gene>
<dbReference type="InterPro" id="IPR006568">
    <property type="entry name" value="PSP_pro-rich"/>
</dbReference>
<comment type="subcellular location">
    <subcellularLocation>
        <location evidence="1">Nucleus</location>
    </subcellularLocation>
</comment>
<feature type="non-terminal residue" evidence="8">
    <location>
        <position position="1"/>
    </location>
</feature>
<dbReference type="AlphaFoldDB" id="A0AAV5VLJ8"/>
<evidence type="ECO:0000256" key="5">
    <source>
        <dbReference type="ARBA" id="ARBA00023242"/>
    </source>
</evidence>
<evidence type="ECO:0000256" key="6">
    <source>
        <dbReference type="SAM" id="MobiDB-lite"/>
    </source>
</evidence>
<name>A0AAV5VLJ8_9BILA</name>
<keyword evidence="4" id="KW-0862">Zinc</keyword>
<dbReference type="InterPro" id="IPR052115">
    <property type="entry name" value="NEXT_complex_subunit_ZCCHC8"/>
</dbReference>
<feature type="region of interest" description="Disordered" evidence="6">
    <location>
        <begin position="146"/>
        <end position="174"/>
    </location>
</feature>
<evidence type="ECO:0000256" key="1">
    <source>
        <dbReference type="ARBA" id="ARBA00004123"/>
    </source>
</evidence>
<sequence>LLRLMIVFETHEISDHSEDGECSNSPKRQEIVEVLDSGAFVLDRTDDAIEEEGIVVDTSSQETKEEDDRDDEDNDVNKSSKKSFRDSWLKSTMASVMTLNDETSKPAEAKKKDNRRKQQCFNCMGDHNMTSCPEPKDFRRIRQNRDAFNDAKSKDARYTESSSNDSGEFKPGRLSDRLQRALGIGPNDIPEWVYRMRKMGFVKGYPPGYLKRAVVQQTNPDDLLTFHSDNPELRDDKEEGEAEERPSSPTVNATKVIYYFGFNQTYRALKDREREFRVPPFDEFVSFLEDGVKKNFWEEKKRAERKRKTGPLKGNGEEKKAKIEDDDCMILEAPPPPPVIDLSEMVEKKEEKEESLDESSVGTSSVPSTPGTPASRRVSLGTPVIQRKNLGDGMKKVPSLDAFSKGIVPFQVDEPTPRTGFLAKMLKKIKDTLG</sequence>
<feature type="compositionally biased region" description="Basic and acidic residues" evidence="6">
    <location>
        <begin position="75"/>
        <end position="84"/>
    </location>
</feature>
<evidence type="ECO:0000256" key="2">
    <source>
        <dbReference type="ARBA" id="ARBA00022723"/>
    </source>
</evidence>
<evidence type="ECO:0000313" key="9">
    <source>
        <dbReference type="Proteomes" id="UP001432322"/>
    </source>
</evidence>
<dbReference type="Proteomes" id="UP001432322">
    <property type="component" value="Unassembled WGS sequence"/>
</dbReference>
<keyword evidence="3" id="KW-0863">Zinc-finger</keyword>
<comment type="caution">
    <text evidence="8">The sequence shown here is derived from an EMBL/GenBank/DDBJ whole genome shotgun (WGS) entry which is preliminary data.</text>
</comment>
<organism evidence="8 9">
    <name type="scientific">Pristionchus fissidentatus</name>
    <dbReference type="NCBI Taxonomy" id="1538716"/>
    <lineage>
        <taxon>Eukaryota</taxon>
        <taxon>Metazoa</taxon>
        <taxon>Ecdysozoa</taxon>
        <taxon>Nematoda</taxon>
        <taxon>Chromadorea</taxon>
        <taxon>Rhabditida</taxon>
        <taxon>Rhabditina</taxon>
        <taxon>Diplogasteromorpha</taxon>
        <taxon>Diplogasteroidea</taxon>
        <taxon>Neodiplogasteridae</taxon>
        <taxon>Pristionchus</taxon>
    </lineage>
</organism>
<feature type="compositionally biased region" description="Low complexity" evidence="6">
    <location>
        <begin position="358"/>
        <end position="373"/>
    </location>
</feature>
<dbReference type="Pfam" id="PF04046">
    <property type="entry name" value="PSP"/>
    <property type="match status" value="1"/>
</dbReference>
<evidence type="ECO:0000313" key="8">
    <source>
        <dbReference type="EMBL" id="GMT19491.1"/>
    </source>
</evidence>
<dbReference type="SMART" id="SM00581">
    <property type="entry name" value="PSP"/>
    <property type="match status" value="1"/>
</dbReference>
<feature type="region of interest" description="Disordered" evidence="6">
    <location>
        <begin position="329"/>
        <end position="395"/>
    </location>
</feature>
<protein>
    <recommendedName>
        <fullName evidence="7">PSP proline-rich domain-containing protein</fullName>
    </recommendedName>
</protein>
<dbReference type="GO" id="GO:0003723">
    <property type="term" value="F:RNA binding"/>
    <property type="evidence" value="ECO:0007669"/>
    <property type="project" value="TreeGrafter"/>
</dbReference>
<dbReference type="GO" id="GO:0008270">
    <property type="term" value="F:zinc ion binding"/>
    <property type="evidence" value="ECO:0007669"/>
    <property type="project" value="UniProtKB-KW"/>
</dbReference>
<feature type="compositionally biased region" description="Basic and acidic residues" evidence="6">
    <location>
        <begin position="146"/>
        <end position="158"/>
    </location>
</feature>
<feature type="region of interest" description="Disordered" evidence="6">
    <location>
        <begin position="221"/>
        <end position="248"/>
    </location>
</feature>
<keyword evidence="9" id="KW-1185">Reference proteome</keyword>
<dbReference type="PANTHER" id="PTHR13316">
    <property type="entry name" value="ZINC FINGER, CCHC DOMAIN CONTAINING 8"/>
    <property type="match status" value="1"/>
</dbReference>
<feature type="region of interest" description="Disordered" evidence="6">
    <location>
        <begin position="50"/>
        <end position="84"/>
    </location>
</feature>
<feature type="compositionally biased region" description="Acidic residues" evidence="6">
    <location>
        <begin position="64"/>
        <end position="74"/>
    </location>
</feature>
<evidence type="ECO:0000256" key="3">
    <source>
        <dbReference type="ARBA" id="ARBA00022771"/>
    </source>
</evidence>
<accession>A0AAV5VLJ8</accession>
<feature type="domain" description="PSP proline-rich" evidence="7">
    <location>
        <begin position="166"/>
        <end position="223"/>
    </location>
</feature>
<keyword evidence="2" id="KW-0479">Metal-binding</keyword>
<evidence type="ECO:0000256" key="4">
    <source>
        <dbReference type="ARBA" id="ARBA00022833"/>
    </source>
</evidence>
<evidence type="ECO:0000259" key="7">
    <source>
        <dbReference type="SMART" id="SM00581"/>
    </source>
</evidence>
<reference evidence="8" key="1">
    <citation type="submission" date="2023-10" db="EMBL/GenBank/DDBJ databases">
        <title>Genome assembly of Pristionchus species.</title>
        <authorList>
            <person name="Yoshida K."/>
            <person name="Sommer R.J."/>
        </authorList>
    </citation>
    <scope>NUCLEOTIDE SEQUENCE</scope>
    <source>
        <strain evidence="8">RS5133</strain>
    </source>
</reference>